<accession>A0AB38Z3X7</accession>
<dbReference type="EMBL" id="OR472445">
    <property type="protein sequence ID" value="WNV45774.1"/>
    <property type="molecule type" value="Genomic_DNA"/>
</dbReference>
<sequence length="48" mass="5793">MGLFNLECKFEIEKYYFGNRLYPFSDYHTCLSQRKCKEAQGDSSMQER</sequence>
<name>A0AB38Z3X7_9CAUD</name>
<protein>
    <submittedName>
        <fullName evidence="1">Uncharacterized protein</fullName>
    </submittedName>
</protein>
<organism evidence="1">
    <name type="scientific">Klebsiella phage vB_KpnM_Iguana_ER37</name>
    <dbReference type="NCBI Taxonomy" id="3076781"/>
    <lineage>
        <taxon>Viruses</taxon>
        <taxon>Duplodnaviria</taxon>
        <taxon>Heunggongvirae</taxon>
        <taxon>Uroviricota</taxon>
        <taxon>Caudoviricetes</taxon>
    </lineage>
</organism>
<gene>
    <name evidence="1" type="ORF">FVZTVLPZ_CDS0277</name>
</gene>
<evidence type="ECO:0000313" key="1">
    <source>
        <dbReference type="EMBL" id="WNV45774.1"/>
    </source>
</evidence>
<reference evidence="1" key="1">
    <citation type="submission" date="2023-08" db="EMBL/GenBank/DDBJ databases">
        <authorList>
            <person name="Rotman E.R."/>
            <person name="Mimee M."/>
        </authorList>
    </citation>
    <scope>NUCLEOTIDE SEQUENCE</scope>
</reference>
<proteinExistence type="predicted"/>